<dbReference type="EMBL" id="MN739160">
    <property type="protein sequence ID" value="QHS91416.1"/>
    <property type="molecule type" value="Genomic_DNA"/>
</dbReference>
<reference evidence="2" key="1">
    <citation type="journal article" date="2020" name="Nature">
        <title>Giant virus diversity and host interactions through global metagenomics.</title>
        <authorList>
            <person name="Schulz F."/>
            <person name="Roux S."/>
            <person name="Paez-Espino D."/>
            <person name="Jungbluth S."/>
            <person name="Walsh D.A."/>
            <person name="Denef V.J."/>
            <person name="McMahon K.D."/>
            <person name="Konstantinidis K.T."/>
            <person name="Eloe-Fadrosh E.A."/>
            <person name="Kyrpides N.C."/>
            <person name="Woyke T."/>
        </authorList>
    </citation>
    <scope>NUCLEOTIDE SEQUENCE</scope>
    <source>
        <strain evidence="2">GVMAG-M-3300013004-44</strain>
    </source>
</reference>
<keyword evidence="1" id="KW-0472">Membrane</keyword>
<sequence>MNTRSILGYSLVIAATIVITLSIVYSTYTYLLYGGIIIGLIYYLFYYSEENIMDVLTTMTPLSANKTIVMSERTQSTLLGTGSSTVMGFFNIQQGDRTTTYIDKLRPDEFKPLFQVVNNWYFEISHGPNGYKQTNARIRIRTKDSSGKIKDELMELPPLPKQKWICIAVLRDGRRFDVIYDNKIVSSQRLQNYPVVIGSPLSVGNKGLSGSVIHVIISERRLTPTEVERERLKYVDTTNMVIESNIFDISFPNIRLFGQCPPGLPCDPITKPPRSNLLQWNTPYA</sequence>
<dbReference type="SUPFAM" id="SSF49899">
    <property type="entry name" value="Concanavalin A-like lectins/glucanases"/>
    <property type="match status" value="1"/>
</dbReference>
<dbReference type="AlphaFoldDB" id="A0A6C0BGX2"/>
<proteinExistence type="predicted"/>
<dbReference type="InterPro" id="IPR013320">
    <property type="entry name" value="ConA-like_dom_sf"/>
</dbReference>
<protein>
    <recommendedName>
        <fullName evidence="3">LamG domain-containing protein</fullName>
    </recommendedName>
</protein>
<accession>A0A6C0BGX2</accession>
<keyword evidence="1" id="KW-1133">Transmembrane helix</keyword>
<keyword evidence="1" id="KW-0812">Transmembrane</keyword>
<organism evidence="2">
    <name type="scientific">viral metagenome</name>
    <dbReference type="NCBI Taxonomy" id="1070528"/>
    <lineage>
        <taxon>unclassified sequences</taxon>
        <taxon>metagenomes</taxon>
        <taxon>organismal metagenomes</taxon>
    </lineage>
</organism>
<name>A0A6C0BGX2_9ZZZZ</name>
<evidence type="ECO:0000313" key="2">
    <source>
        <dbReference type="EMBL" id="QHS91416.1"/>
    </source>
</evidence>
<feature type="transmembrane region" description="Helical" evidence="1">
    <location>
        <begin position="6"/>
        <end position="25"/>
    </location>
</feature>
<evidence type="ECO:0008006" key="3">
    <source>
        <dbReference type="Google" id="ProtNLM"/>
    </source>
</evidence>
<evidence type="ECO:0000256" key="1">
    <source>
        <dbReference type="SAM" id="Phobius"/>
    </source>
</evidence>
<feature type="transmembrane region" description="Helical" evidence="1">
    <location>
        <begin position="30"/>
        <end position="48"/>
    </location>
</feature>